<dbReference type="GO" id="GO:0043176">
    <property type="term" value="F:amine binding"/>
    <property type="evidence" value="ECO:0007669"/>
    <property type="project" value="InterPro"/>
</dbReference>
<evidence type="ECO:0000256" key="1">
    <source>
        <dbReference type="SAM" id="SignalP"/>
    </source>
</evidence>
<reference evidence="2" key="1">
    <citation type="submission" date="2012-12" db="EMBL/GenBank/DDBJ databases">
        <title>Identification and characterization of a phenylalanine ammonia-lyase gene family in Isatis indigotica Fort.</title>
        <authorList>
            <person name="Liu Q."/>
            <person name="Chen J."/>
            <person name="Zhou X."/>
            <person name="Di P."/>
            <person name="Xiao Y."/>
            <person name="Xuan H."/>
            <person name="Zhang L."/>
            <person name="Chen W."/>
        </authorList>
    </citation>
    <scope>NUCLEOTIDE SEQUENCE</scope>
    <source>
        <tissue evidence="2">Salivary gland</tissue>
    </source>
</reference>
<name>A0A0K8RFZ3_IXORI</name>
<dbReference type="InterPro" id="IPR012674">
    <property type="entry name" value="Calycin"/>
</dbReference>
<proteinExistence type="evidence at transcript level"/>
<protein>
    <submittedName>
        <fullName evidence="2">Putative salivary lipocalin</fullName>
    </submittedName>
</protein>
<evidence type="ECO:0000313" key="2">
    <source>
        <dbReference type="EMBL" id="JAA70055.1"/>
    </source>
</evidence>
<organism evidence="2">
    <name type="scientific">Ixodes ricinus</name>
    <name type="common">Common tick</name>
    <name type="synonym">Acarus ricinus</name>
    <dbReference type="NCBI Taxonomy" id="34613"/>
    <lineage>
        <taxon>Eukaryota</taxon>
        <taxon>Metazoa</taxon>
        <taxon>Ecdysozoa</taxon>
        <taxon>Arthropoda</taxon>
        <taxon>Chelicerata</taxon>
        <taxon>Arachnida</taxon>
        <taxon>Acari</taxon>
        <taxon>Parasitiformes</taxon>
        <taxon>Ixodida</taxon>
        <taxon>Ixodoidea</taxon>
        <taxon>Ixodidae</taxon>
        <taxon>Ixodinae</taxon>
        <taxon>Ixodes</taxon>
    </lineage>
</organism>
<dbReference type="Gene3D" id="2.40.128.20">
    <property type="match status" value="1"/>
</dbReference>
<feature type="signal peptide" evidence="1">
    <location>
        <begin position="1"/>
        <end position="21"/>
    </location>
</feature>
<dbReference type="AlphaFoldDB" id="A0A0K8RFZ3"/>
<dbReference type="Pfam" id="PF02098">
    <property type="entry name" value="His_binding"/>
    <property type="match status" value="1"/>
</dbReference>
<dbReference type="GO" id="GO:0030682">
    <property type="term" value="P:symbiont-mediated perturbation of host defenses"/>
    <property type="evidence" value="ECO:0007669"/>
    <property type="project" value="InterPro"/>
</dbReference>
<dbReference type="SUPFAM" id="SSF50814">
    <property type="entry name" value="Lipocalins"/>
    <property type="match status" value="1"/>
</dbReference>
<sequence>MSQTTSLSFLLFFALASGALGSVSMPRTVVKVFKTEETPFYFNANASESQNMTKVLFTGEPTFILYRSYSQDPLFGGTGECPYLKPNSTEAQTGSFRLELGYEKDGQPVKETKHAQLITYKGYPAPNILSIKPSEPNTKELRSYTLIFSDYRNCSVVQSSYNSGCEIWSPTLTAGQEPTPCCFFLYEVLCGKMKYKMYDADKCSIPIPTEAPGPVE</sequence>
<keyword evidence="1" id="KW-0732">Signal</keyword>
<dbReference type="EMBL" id="GADI01003753">
    <property type="protein sequence ID" value="JAA70055.1"/>
    <property type="molecule type" value="mRNA"/>
</dbReference>
<dbReference type="InterPro" id="IPR002970">
    <property type="entry name" value="Tick_his-bd"/>
</dbReference>
<accession>A0A0K8RFZ3</accession>
<feature type="chain" id="PRO_5005517992" evidence="1">
    <location>
        <begin position="22"/>
        <end position="216"/>
    </location>
</feature>